<dbReference type="Pfam" id="PF10706">
    <property type="entry name" value="Aminoglyc_resit"/>
    <property type="match status" value="1"/>
</dbReference>
<dbReference type="Proteomes" id="UP000176336">
    <property type="component" value="Unassembled WGS sequence"/>
</dbReference>
<gene>
    <name evidence="1" type="ORF">A2871_04000</name>
</gene>
<evidence type="ECO:0000313" key="2">
    <source>
        <dbReference type="Proteomes" id="UP000176336"/>
    </source>
</evidence>
<dbReference type="AlphaFoldDB" id="A0A1F5IQI7"/>
<protein>
    <submittedName>
        <fullName evidence="1">tRNA nucleotidyltransferase</fullName>
    </submittedName>
</protein>
<dbReference type="EMBL" id="MFCR01000011">
    <property type="protein sequence ID" value="OGE18634.1"/>
    <property type="molecule type" value="Genomic_DNA"/>
</dbReference>
<organism evidence="1 2">
    <name type="scientific">Candidatus Daviesbacteria bacterium RIFCSPHIGHO2_01_FULL_41_23</name>
    <dbReference type="NCBI Taxonomy" id="1797764"/>
    <lineage>
        <taxon>Bacteria</taxon>
        <taxon>Candidatus Daviesiibacteriota</taxon>
    </lineage>
</organism>
<dbReference type="SUPFAM" id="SSF81301">
    <property type="entry name" value="Nucleotidyltransferase"/>
    <property type="match status" value="1"/>
</dbReference>
<reference evidence="1 2" key="1">
    <citation type="journal article" date="2016" name="Nat. Commun.">
        <title>Thousands of microbial genomes shed light on interconnected biogeochemical processes in an aquifer system.</title>
        <authorList>
            <person name="Anantharaman K."/>
            <person name="Brown C.T."/>
            <person name="Hug L.A."/>
            <person name="Sharon I."/>
            <person name="Castelle C.J."/>
            <person name="Probst A.J."/>
            <person name="Thomas B.C."/>
            <person name="Singh A."/>
            <person name="Wilkins M.J."/>
            <person name="Karaoz U."/>
            <person name="Brodie E.L."/>
            <person name="Williams K.H."/>
            <person name="Hubbard S.S."/>
            <person name="Banfield J.F."/>
        </authorList>
    </citation>
    <scope>NUCLEOTIDE SEQUENCE [LARGE SCALE GENOMIC DNA]</scope>
</reference>
<dbReference type="InterPro" id="IPR019646">
    <property type="entry name" value="Aminoglyc_AdlTrfase"/>
</dbReference>
<dbReference type="InterPro" id="IPR043519">
    <property type="entry name" value="NT_sf"/>
</dbReference>
<proteinExistence type="predicted"/>
<dbReference type="GO" id="GO:0016740">
    <property type="term" value="F:transferase activity"/>
    <property type="evidence" value="ECO:0007669"/>
    <property type="project" value="UniProtKB-KW"/>
</dbReference>
<name>A0A1F5IQI7_9BACT</name>
<keyword evidence="1" id="KW-0808">Transferase</keyword>
<sequence>MEAESVIELYNLLQSNGIEVWIDGGWGIDALLGKQTRPHKDLDIAINHKDKPKLRKLLEERGYKDIARDDTSDWNFVLGDGEREIDVHTFVFDEKGNNIYGAAYPKQSLTGTGAINGESVKCIPPEWVVKFHAGAKYEPKAKDIQDVNAVCDKFGLKPPENYKRS</sequence>
<comment type="caution">
    <text evidence="1">The sequence shown here is derived from an EMBL/GenBank/DDBJ whole genome shotgun (WGS) entry which is preliminary data.</text>
</comment>
<dbReference type="Gene3D" id="3.30.460.40">
    <property type="match status" value="1"/>
</dbReference>
<evidence type="ECO:0000313" key="1">
    <source>
        <dbReference type="EMBL" id="OGE18634.1"/>
    </source>
</evidence>
<accession>A0A1F5IQI7</accession>